<dbReference type="InterPro" id="IPR036388">
    <property type="entry name" value="WH-like_DNA-bd_sf"/>
</dbReference>
<dbReference type="EMBL" id="CP042914">
    <property type="protein sequence ID" value="QEG41062.1"/>
    <property type="molecule type" value="Genomic_DNA"/>
</dbReference>
<dbReference type="KEGG" id="rul:UC8_30800"/>
<keyword evidence="3" id="KW-0731">Sigma factor</keyword>
<dbReference type="InterPro" id="IPR053812">
    <property type="entry name" value="HTH_Sigma70_ECF-like"/>
</dbReference>
<dbReference type="Gene3D" id="1.10.1740.10">
    <property type="match status" value="1"/>
</dbReference>
<dbReference type="RefSeq" id="WP_068133853.1">
    <property type="nucleotide sequence ID" value="NZ_CP042914.1"/>
</dbReference>
<name>A0A5B9QT28_9BACT</name>
<dbReference type="Proteomes" id="UP000325286">
    <property type="component" value="Chromosome"/>
</dbReference>
<dbReference type="InterPro" id="IPR013325">
    <property type="entry name" value="RNA_pol_sigma_r2"/>
</dbReference>
<evidence type="ECO:0000313" key="7">
    <source>
        <dbReference type="EMBL" id="QEG41062.1"/>
    </source>
</evidence>
<accession>A0A5B9QT28</accession>
<protein>
    <submittedName>
        <fullName evidence="7">RNA polymerase sigma factor</fullName>
    </submittedName>
</protein>
<comment type="similarity">
    <text evidence="1">Belongs to the sigma-70 factor family. ECF subfamily.</text>
</comment>
<keyword evidence="2" id="KW-0805">Transcription regulation</keyword>
<feature type="domain" description="RNA polymerase sigma-70 ECF-like HTH" evidence="6">
    <location>
        <begin position="2"/>
        <end position="175"/>
    </location>
</feature>
<evidence type="ECO:0000256" key="2">
    <source>
        <dbReference type="ARBA" id="ARBA00023015"/>
    </source>
</evidence>
<dbReference type="GO" id="GO:0003677">
    <property type="term" value="F:DNA binding"/>
    <property type="evidence" value="ECO:0007669"/>
    <property type="project" value="UniProtKB-KW"/>
</dbReference>
<dbReference type="InterPro" id="IPR014284">
    <property type="entry name" value="RNA_pol_sigma-70_dom"/>
</dbReference>
<dbReference type="GO" id="GO:0016987">
    <property type="term" value="F:sigma factor activity"/>
    <property type="evidence" value="ECO:0007669"/>
    <property type="project" value="UniProtKB-KW"/>
</dbReference>
<dbReference type="SUPFAM" id="SSF88946">
    <property type="entry name" value="Sigma2 domain of RNA polymerase sigma factors"/>
    <property type="match status" value="1"/>
</dbReference>
<keyword evidence="4" id="KW-0238">DNA-binding</keyword>
<dbReference type="InterPro" id="IPR039425">
    <property type="entry name" value="RNA_pol_sigma-70-like"/>
</dbReference>
<evidence type="ECO:0000256" key="5">
    <source>
        <dbReference type="ARBA" id="ARBA00023163"/>
    </source>
</evidence>
<evidence type="ECO:0000256" key="1">
    <source>
        <dbReference type="ARBA" id="ARBA00010641"/>
    </source>
</evidence>
<dbReference type="Gene3D" id="1.10.10.10">
    <property type="entry name" value="Winged helix-like DNA-binding domain superfamily/Winged helix DNA-binding domain"/>
    <property type="match status" value="1"/>
</dbReference>
<dbReference type="GO" id="GO:0006352">
    <property type="term" value="P:DNA-templated transcription initiation"/>
    <property type="evidence" value="ECO:0007669"/>
    <property type="project" value="InterPro"/>
</dbReference>
<evidence type="ECO:0000313" key="8">
    <source>
        <dbReference type="Proteomes" id="UP000325286"/>
    </source>
</evidence>
<gene>
    <name evidence="7" type="ORF">UC8_30800</name>
</gene>
<keyword evidence="8" id="KW-1185">Reference proteome</keyword>
<sequence>MTDLETLTDRLRRGETRALDELWTRFGPDLRRRARTRLRQMGIASQAESMDVCNAVLVDLARQGQIQLERPAEVIHYLLRAIDNQVRDTFRTLSRQRRDFRRNESLPVEEHPLRAMQTTPSQHLLRSEVINRVREELGQQHAPIVDMVLENFSWAEIGERMGIAPDTARMRYRRAIRVVKEAWLAGQESIDDEAN</sequence>
<organism evidence="7 8">
    <name type="scientific">Roseimaritima ulvae</name>
    <dbReference type="NCBI Taxonomy" id="980254"/>
    <lineage>
        <taxon>Bacteria</taxon>
        <taxon>Pseudomonadati</taxon>
        <taxon>Planctomycetota</taxon>
        <taxon>Planctomycetia</taxon>
        <taxon>Pirellulales</taxon>
        <taxon>Pirellulaceae</taxon>
        <taxon>Roseimaritima</taxon>
    </lineage>
</organism>
<evidence type="ECO:0000259" key="6">
    <source>
        <dbReference type="Pfam" id="PF07638"/>
    </source>
</evidence>
<keyword evidence="5" id="KW-0804">Transcription</keyword>
<reference evidence="7 8" key="1">
    <citation type="submission" date="2019-08" db="EMBL/GenBank/DDBJ databases">
        <title>Deep-cultivation of Planctomycetes and their phenomic and genomic characterization uncovers novel biology.</title>
        <authorList>
            <person name="Wiegand S."/>
            <person name="Jogler M."/>
            <person name="Boedeker C."/>
            <person name="Pinto D."/>
            <person name="Vollmers J."/>
            <person name="Rivas-Marin E."/>
            <person name="Kohn T."/>
            <person name="Peeters S.H."/>
            <person name="Heuer A."/>
            <person name="Rast P."/>
            <person name="Oberbeckmann S."/>
            <person name="Bunk B."/>
            <person name="Jeske O."/>
            <person name="Meyerdierks A."/>
            <person name="Storesund J.E."/>
            <person name="Kallscheuer N."/>
            <person name="Luecker S."/>
            <person name="Lage O.M."/>
            <person name="Pohl T."/>
            <person name="Merkel B.J."/>
            <person name="Hornburger P."/>
            <person name="Mueller R.-W."/>
            <person name="Bruemmer F."/>
            <person name="Labrenz M."/>
            <person name="Spormann A.M."/>
            <person name="Op den Camp H."/>
            <person name="Overmann J."/>
            <person name="Amann R."/>
            <person name="Jetten M.S.M."/>
            <person name="Mascher T."/>
            <person name="Medema M.H."/>
            <person name="Devos D.P."/>
            <person name="Kaster A.-K."/>
            <person name="Ovreas L."/>
            <person name="Rohde M."/>
            <person name="Galperin M.Y."/>
            <person name="Jogler C."/>
        </authorList>
    </citation>
    <scope>NUCLEOTIDE SEQUENCE [LARGE SCALE GENOMIC DNA]</scope>
    <source>
        <strain evidence="7 8">UC8</strain>
    </source>
</reference>
<proteinExistence type="inferred from homology"/>
<dbReference type="NCBIfam" id="TIGR02937">
    <property type="entry name" value="sigma70-ECF"/>
    <property type="match status" value="1"/>
</dbReference>
<dbReference type="PANTHER" id="PTHR43133:SF8">
    <property type="entry name" value="RNA POLYMERASE SIGMA FACTOR HI_1459-RELATED"/>
    <property type="match status" value="1"/>
</dbReference>
<dbReference type="SUPFAM" id="SSF88659">
    <property type="entry name" value="Sigma3 and sigma4 domains of RNA polymerase sigma factors"/>
    <property type="match status" value="1"/>
</dbReference>
<evidence type="ECO:0000256" key="3">
    <source>
        <dbReference type="ARBA" id="ARBA00023082"/>
    </source>
</evidence>
<dbReference type="Pfam" id="PF07638">
    <property type="entry name" value="Sigma70_ECF"/>
    <property type="match status" value="1"/>
</dbReference>
<dbReference type="AlphaFoldDB" id="A0A5B9QT28"/>
<dbReference type="PANTHER" id="PTHR43133">
    <property type="entry name" value="RNA POLYMERASE ECF-TYPE SIGMA FACTO"/>
    <property type="match status" value="1"/>
</dbReference>
<evidence type="ECO:0000256" key="4">
    <source>
        <dbReference type="ARBA" id="ARBA00023125"/>
    </source>
</evidence>
<dbReference type="InterPro" id="IPR013324">
    <property type="entry name" value="RNA_pol_sigma_r3/r4-like"/>
</dbReference>